<dbReference type="InterPro" id="IPR050080">
    <property type="entry name" value="RNase_PH"/>
</dbReference>
<keyword evidence="1" id="KW-0812">Transmembrane</keyword>
<dbReference type="GO" id="GO:0071028">
    <property type="term" value="P:nuclear mRNA surveillance"/>
    <property type="evidence" value="ECO:0007669"/>
    <property type="project" value="TreeGrafter"/>
</dbReference>
<dbReference type="InterPro" id="IPR027408">
    <property type="entry name" value="PNPase/RNase_PH_dom_sf"/>
</dbReference>
<dbReference type="KEGG" id="pfd:PFDG_00330"/>
<dbReference type="GO" id="GO:0016075">
    <property type="term" value="P:rRNA catabolic process"/>
    <property type="evidence" value="ECO:0007669"/>
    <property type="project" value="TreeGrafter"/>
</dbReference>
<gene>
    <name evidence="2" type="ORF">PFDG_00330</name>
</gene>
<dbReference type="PANTHER" id="PTHR11953">
    <property type="entry name" value="EXOSOME COMPLEX COMPONENT"/>
    <property type="match status" value="1"/>
</dbReference>
<dbReference type="GO" id="GO:0000176">
    <property type="term" value="C:nuclear exosome (RNase complex)"/>
    <property type="evidence" value="ECO:0007669"/>
    <property type="project" value="TreeGrafter"/>
</dbReference>
<evidence type="ECO:0000313" key="2">
    <source>
        <dbReference type="EMBL" id="KOB84938.1"/>
    </source>
</evidence>
<reference evidence="3" key="2">
    <citation type="submission" date="2006-09" db="EMBL/GenBank/DDBJ databases">
        <title>The genome sequence of Plasmodium falciparum Dd2.</title>
        <authorList>
            <consortium name="The Broad Institute Genome Sequencing Platform"/>
            <person name="Birren B."/>
            <person name="Lander E."/>
            <person name="Galagan J."/>
            <person name="Nusbaum C."/>
            <person name="Devon K."/>
            <person name="Henn M."/>
            <person name="Jaffe D."/>
            <person name="Butler J."/>
            <person name="Alvarez P."/>
            <person name="Gnerre S."/>
            <person name="Grabherr M."/>
            <person name="Kleber M."/>
            <person name="Mauceli E."/>
            <person name="Brockman W."/>
            <person name="MacCallum I.A."/>
            <person name="Rounsley S."/>
            <person name="Young S."/>
            <person name="LaButti K."/>
            <person name="Pushparaj V."/>
            <person name="DeCaprio D."/>
            <person name="Crawford M."/>
            <person name="Koehrsen M."/>
            <person name="Engels R."/>
            <person name="Montgomery P."/>
            <person name="Pearson M."/>
            <person name="Howarth C."/>
            <person name="Larson L."/>
            <person name="Luoma S."/>
            <person name="White J."/>
            <person name="Kodira C."/>
            <person name="Zeng Q."/>
            <person name="O'Leary S."/>
            <person name="Yandava C."/>
            <person name="Alvarado L."/>
            <person name="Wirth D."/>
            <person name="Volkman S."/>
            <person name="Hartl D."/>
        </authorList>
    </citation>
    <scope>NUCLEOTIDE SEQUENCE [LARGE SCALE GENOMIC DNA]</scope>
</reference>
<dbReference type="OrthoDB" id="27298at2759"/>
<feature type="transmembrane region" description="Helical" evidence="1">
    <location>
        <begin position="106"/>
        <end position="124"/>
    </location>
</feature>
<evidence type="ECO:0000313" key="3">
    <source>
        <dbReference type="Proteomes" id="UP000054282"/>
    </source>
</evidence>
<dbReference type="AlphaFoldDB" id="A0A0L7LWN6"/>
<reference evidence="3" key="1">
    <citation type="submission" date="2006-09" db="EMBL/GenBank/DDBJ databases">
        <title>Annotation of Plasmodium falciparum Dd2.</title>
        <authorList>
            <consortium name="The Broad Institute Genome Sequencing Platform"/>
            <person name="Volkman S.K."/>
            <person name="Neafsey D.E."/>
            <person name="Dash A.P."/>
            <person name="Chitnis C.E."/>
            <person name="Hartl D.L."/>
            <person name="Young S.K."/>
            <person name="Zeng Q."/>
            <person name="Koehrsen M."/>
            <person name="Alvarado L."/>
            <person name="Berlin A."/>
            <person name="Borenstein D."/>
            <person name="Chapman S.B."/>
            <person name="Chen Z."/>
            <person name="Engels R."/>
            <person name="Freedman E."/>
            <person name="Gellesch M."/>
            <person name="Goldberg J."/>
            <person name="Griggs A."/>
            <person name="Gujja S."/>
            <person name="Heilman E.R."/>
            <person name="Heiman D.I."/>
            <person name="Howarth C."/>
            <person name="Jen D."/>
            <person name="Larson L."/>
            <person name="Mehta T."/>
            <person name="Neiman D."/>
            <person name="Park D."/>
            <person name="Pearson M."/>
            <person name="Roberts A."/>
            <person name="Saif S."/>
            <person name="Shea T."/>
            <person name="Shenoy N."/>
            <person name="Sisk P."/>
            <person name="Stolte C."/>
            <person name="Sykes S."/>
            <person name="Walk T."/>
            <person name="White J."/>
            <person name="Yandava C."/>
            <person name="Haas B."/>
            <person name="Henn M.R."/>
            <person name="Nusbaum C."/>
            <person name="Birren B."/>
        </authorList>
    </citation>
    <scope>NUCLEOTIDE SEQUENCE [LARGE SCALE GENOMIC DNA]</scope>
</reference>
<dbReference type="Gene3D" id="3.30.230.70">
    <property type="entry name" value="GHMP Kinase, N-terminal domain"/>
    <property type="match status" value="2"/>
</dbReference>
<name>A0A0L7LWN6_PLAF4</name>
<evidence type="ECO:0000256" key="1">
    <source>
        <dbReference type="SAM" id="Phobius"/>
    </source>
</evidence>
<sequence>MLKYRAPLPHFNCKSKFDKIFEENLNNGSFKRINNRQNNEIPDMFIKLGEDENFGSSCFYSLGNTKILTTVYGPNPDSKYATYSKGKVFFAGKSLNINPIGASDRVLYIYGFFFFFFFFFFFILNRCLSATLTCISLALIKAQIQMKDIIISININSIICPVTKKMYHLVDLDGMEEKYYQSKYEMNSITLGICLNLKTVCFYHGTGSFFNSKTLAEITSYGECACKSLGSEIKKVLKQYTKKRIDSIYQKVNVLE</sequence>
<keyword evidence="1" id="KW-0472">Membrane</keyword>
<dbReference type="EMBL" id="DS016077">
    <property type="protein sequence ID" value="KOB84938.1"/>
    <property type="molecule type" value="Genomic_DNA"/>
</dbReference>
<dbReference type="SUPFAM" id="SSF54211">
    <property type="entry name" value="Ribosomal protein S5 domain 2-like"/>
    <property type="match status" value="1"/>
</dbReference>
<organism evidence="2 3">
    <name type="scientific">Plasmodium falciparum (isolate Dd2)</name>
    <dbReference type="NCBI Taxonomy" id="57267"/>
    <lineage>
        <taxon>Eukaryota</taxon>
        <taxon>Sar</taxon>
        <taxon>Alveolata</taxon>
        <taxon>Apicomplexa</taxon>
        <taxon>Aconoidasida</taxon>
        <taxon>Haemosporida</taxon>
        <taxon>Plasmodiidae</taxon>
        <taxon>Plasmodium</taxon>
        <taxon>Plasmodium (Laverania)</taxon>
    </lineage>
</organism>
<dbReference type="PANTHER" id="PTHR11953:SF0">
    <property type="entry name" value="EXOSOME COMPLEX COMPONENT RRP41"/>
    <property type="match status" value="1"/>
</dbReference>
<protein>
    <submittedName>
        <fullName evidence="2">Uncharacterized protein</fullName>
    </submittedName>
</protein>
<dbReference type="Proteomes" id="UP000054282">
    <property type="component" value="Unassembled WGS sequence"/>
</dbReference>
<dbReference type="GO" id="GO:0034475">
    <property type="term" value="P:U4 snRNA 3'-end processing"/>
    <property type="evidence" value="ECO:0007669"/>
    <property type="project" value="TreeGrafter"/>
</dbReference>
<dbReference type="GO" id="GO:0005730">
    <property type="term" value="C:nucleolus"/>
    <property type="evidence" value="ECO:0007669"/>
    <property type="project" value="TreeGrafter"/>
</dbReference>
<dbReference type="GO" id="GO:0071051">
    <property type="term" value="P:poly(A)-dependent snoRNA 3'-end processing"/>
    <property type="evidence" value="ECO:0007669"/>
    <property type="project" value="TreeGrafter"/>
</dbReference>
<proteinExistence type="predicted"/>
<dbReference type="InterPro" id="IPR020568">
    <property type="entry name" value="Ribosomal_Su5_D2-typ_SF"/>
</dbReference>
<dbReference type="GO" id="GO:0003723">
    <property type="term" value="F:RNA binding"/>
    <property type="evidence" value="ECO:0007669"/>
    <property type="project" value="TreeGrafter"/>
</dbReference>
<keyword evidence="1" id="KW-1133">Transmembrane helix</keyword>
<dbReference type="GO" id="GO:0000177">
    <property type="term" value="C:cytoplasmic exosome (RNase complex)"/>
    <property type="evidence" value="ECO:0007669"/>
    <property type="project" value="TreeGrafter"/>
</dbReference>
<accession>A0A0L7LWN6</accession>